<feature type="domain" description="Peptidase A1" evidence="4">
    <location>
        <begin position="83"/>
        <end position="400"/>
    </location>
</feature>
<dbReference type="AlphaFoldDB" id="S8EFM6"/>
<gene>
    <name evidence="5" type="ORF">FOMPIDRAFT_1119342</name>
</gene>
<dbReference type="MEROPS" id="A01.019"/>
<protein>
    <recommendedName>
        <fullName evidence="4">Peptidase A1 domain-containing protein</fullName>
    </recommendedName>
</protein>
<dbReference type="eggNOG" id="KOG1339">
    <property type="taxonomic scope" value="Eukaryota"/>
</dbReference>
<feature type="active site" evidence="2">
    <location>
        <position position="281"/>
    </location>
</feature>
<dbReference type="EMBL" id="KE504138">
    <property type="protein sequence ID" value="EPT02034.1"/>
    <property type="molecule type" value="Genomic_DNA"/>
</dbReference>
<evidence type="ECO:0000256" key="3">
    <source>
        <dbReference type="SAM" id="SignalP"/>
    </source>
</evidence>
<dbReference type="GO" id="GO:0004190">
    <property type="term" value="F:aspartic-type endopeptidase activity"/>
    <property type="evidence" value="ECO:0007669"/>
    <property type="project" value="InterPro"/>
</dbReference>
<dbReference type="PANTHER" id="PTHR47966">
    <property type="entry name" value="BETA-SITE APP-CLEAVING ENZYME, ISOFORM A-RELATED"/>
    <property type="match status" value="1"/>
</dbReference>
<dbReference type="STRING" id="743788.S8EFM6"/>
<name>S8EFM6_FOMSC</name>
<dbReference type="Pfam" id="PF00026">
    <property type="entry name" value="Asp"/>
    <property type="match status" value="1"/>
</dbReference>
<evidence type="ECO:0000256" key="2">
    <source>
        <dbReference type="PIRSR" id="PIRSR601461-1"/>
    </source>
</evidence>
<dbReference type="Gene3D" id="2.40.70.10">
    <property type="entry name" value="Acid Proteases"/>
    <property type="match status" value="2"/>
</dbReference>
<dbReference type="PROSITE" id="PS51767">
    <property type="entry name" value="PEPTIDASE_A1"/>
    <property type="match status" value="1"/>
</dbReference>
<dbReference type="InterPro" id="IPR021109">
    <property type="entry name" value="Peptidase_aspartic_dom_sf"/>
</dbReference>
<dbReference type="InParanoid" id="S8EFM6"/>
<feature type="signal peptide" evidence="3">
    <location>
        <begin position="1"/>
        <end position="19"/>
    </location>
</feature>
<feature type="chain" id="PRO_5004550646" description="Peptidase A1 domain-containing protein" evidence="3">
    <location>
        <begin position="20"/>
        <end position="410"/>
    </location>
</feature>
<keyword evidence="3" id="KW-0732">Signal</keyword>
<dbReference type="GO" id="GO:0006508">
    <property type="term" value="P:proteolysis"/>
    <property type="evidence" value="ECO:0007669"/>
    <property type="project" value="InterPro"/>
</dbReference>
<dbReference type="OrthoDB" id="660550at2759"/>
<evidence type="ECO:0000259" key="4">
    <source>
        <dbReference type="PROSITE" id="PS51767"/>
    </source>
</evidence>
<dbReference type="SUPFAM" id="SSF50630">
    <property type="entry name" value="Acid proteases"/>
    <property type="match status" value="1"/>
</dbReference>
<dbReference type="PRINTS" id="PR00792">
    <property type="entry name" value="PEPSIN"/>
</dbReference>
<evidence type="ECO:0000256" key="1">
    <source>
        <dbReference type="ARBA" id="ARBA00007447"/>
    </source>
</evidence>
<dbReference type="InterPro" id="IPR033121">
    <property type="entry name" value="PEPTIDASE_A1"/>
</dbReference>
<evidence type="ECO:0000313" key="5">
    <source>
        <dbReference type="EMBL" id="EPT02034.1"/>
    </source>
</evidence>
<keyword evidence="6" id="KW-1185">Reference proteome</keyword>
<dbReference type="InterPro" id="IPR034164">
    <property type="entry name" value="Pepsin-like_dom"/>
</dbReference>
<dbReference type="HOGENOM" id="CLU_038846_0_0_1"/>
<dbReference type="PANTHER" id="PTHR47966:SF51">
    <property type="entry name" value="BETA-SITE APP-CLEAVING ENZYME, ISOFORM A-RELATED"/>
    <property type="match status" value="1"/>
</dbReference>
<comment type="similarity">
    <text evidence="1">Belongs to the peptidase A1 family.</text>
</comment>
<proteinExistence type="inferred from homology"/>
<feature type="active site" evidence="2">
    <location>
        <position position="101"/>
    </location>
</feature>
<reference evidence="5 6" key="1">
    <citation type="journal article" date="2012" name="Science">
        <title>The Paleozoic origin of enzymatic lignin decomposition reconstructed from 31 fungal genomes.</title>
        <authorList>
            <person name="Floudas D."/>
            <person name="Binder M."/>
            <person name="Riley R."/>
            <person name="Barry K."/>
            <person name="Blanchette R.A."/>
            <person name="Henrissat B."/>
            <person name="Martinez A.T."/>
            <person name="Otillar R."/>
            <person name="Spatafora J.W."/>
            <person name="Yadav J.S."/>
            <person name="Aerts A."/>
            <person name="Benoit I."/>
            <person name="Boyd A."/>
            <person name="Carlson A."/>
            <person name="Copeland A."/>
            <person name="Coutinho P.M."/>
            <person name="de Vries R.P."/>
            <person name="Ferreira P."/>
            <person name="Findley K."/>
            <person name="Foster B."/>
            <person name="Gaskell J."/>
            <person name="Glotzer D."/>
            <person name="Gorecki P."/>
            <person name="Heitman J."/>
            <person name="Hesse C."/>
            <person name="Hori C."/>
            <person name="Igarashi K."/>
            <person name="Jurgens J.A."/>
            <person name="Kallen N."/>
            <person name="Kersten P."/>
            <person name="Kohler A."/>
            <person name="Kuees U."/>
            <person name="Kumar T.K.A."/>
            <person name="Kuo A."/>
            <person name="LaButti K."/>
            <person name="Larrondo L.F."/>
            <person name="Lindquist E."/>
            <person name="Ling A."/>
            <person name="Lombard V."/>
            <person name="Lucas S."/>
            <person name="Lundell T."/>
            <person name="Martin R."/>
            <person name="McLaughlin D.J."/>
            <person name="Morgenstern I."/>
            <person name="Morin E."/>
            <person name="Murat C."/>
            <person name="Nagy L.G."/>
            <person name="Nolan M."/>
            <person name="Ohm R.A."/>
            <person name="Patyshakuliyeva A."/>
            <person name="Rokas A."/>
            <person name="Ruiz-Duenas F.J."/>
            <person name="Sabat G."/>
            <person name="Salamov A."/>
            <person name="Samejima M."/>
            <person name="Schmutz J."/>
            <person name="Slot J.C."/>
            <person name="St John F."/>
            <person name="Stenlid J."/>
            <person name="Sun H."/>
            <person name="Sun S."/>
            <person name="Syed K."/>
            <person name="Tsang A."/>
            <person name="Wiebenga A."/>
            <person name="Young D."/>
            <person name="Pisabarro A."/>
            <person name="Eastwood D.C."/>
            <person name="Martin F."/>
            <person name="Cullen D."/>
            <person name="Grigoriev I.V."/>
            <person name="Hibbett D.S."/>
        </authorList>
    </citation>
    <scope>NUCLEOTIDE SEQUENCE</scope>
    <source>
        <strain evidence="6">FP-58527</strain>
    </source>
</reference>
<sequence length="410" mass="42590">MIARLSIFLALLCVLAATATPLVWDASPVTIPLTKKLNFTSGVTLVQSDKARIQSIVTDGTNDKSNAARAVVNTAATNRVVNYIANVGVGTPPTEYTLIVDTSSANTWVGASKAYVVTSTSEDTGEPVSVTYGSGSFSGTEYLDTVTLGTGLAITQQSIGVASSATGLGGVDGILGPASHSPYAGTLTNNPTTQIPTIVQNAFAQGRIPVAEIGIAFTPTTVATDINGVVTYGGVDSSYHTGAITYTPITALPESSKYVGITQSVSYGTTPLFAGLSGIIDTSTALLYFPTAAYATYAAETGAELDTTTGLLRITPAQYDDLSDLTFTVGNATYSFTLNAQIWPRSLNTAIGGTSEYVYLIVSDIGVLEGLSGIEFISGMTWLERYYFVYNSGSNEVGFATTSHTSATTN</sequence>
<dbReference type="Proteomes" id="UP000015241">
    <property type="component" value="Unassembled WGS sequence"/>
</dbReference>
<evidence type="ECO:0000313" key="6">
    <source>
        <dbReference type="Proteomes" id="UP000015241"/>
    </source>
</evidence>
<accession>S8EFM6</accession>
<dbReference type="InterPro" id="IPR001461">
    <property type="entry name" value="Aspartic_peptidase_A1"/>
</dbReference>
<dbReference type="CDD" id="cd05471">
    <property type="entry name" value="pepsin_like"/>
    <property type="match status" value="1"/>
</dbReference>
<organism evidence="5 6">
    <name type="scientific">Fomitopsis schrenkii</name>
    <name type="common">Brown rot fungus</name>
    <dbReference type="NCBI Taxonomy" id="2126942"/>
    <lineage>
        <taxon>Eukaryota</taxon>
        <taxon>Fungi</taxon>
        <taxon>Dikarya</taxon>
        <taxon>Basidiomycota</taxon>
        <taxon>Agaricomycotina</taxon>
        <taxon>Agaricomycetes</taxon>
        <taxon>Polyporales</taxon>
        <taxon>Fomitopsis</taxon>
    </lineage>
</organism>